<feature type="domain" description="Chitin-binding type-1" evidence="5">
    <location>
        <begin position="398"/>
        <end position="439"/>
    </location>
</feature>
<feature type="signal peptide" evidence="4">
    <location>
        <begin position="1"/>
        <end position="28"/>
    </location>
</feature>
<dbReference type="STRING" id="1754190.A0A1Y2D928"/>
<evidence type="ECO:0000256" key="3">
    <source>
        <dbReference type="SAM" id="MobiDB-lite"/>
    </source>
</evidence>
<dbReference type="Pfam" id="PF00187">
    <property type="entry name" value="Chitin_bind_1"/>
    <property type="match status" value="1"/>
</dbReference>
<keyword evidence="1 2" id="KW-0147">Chitin-binding</keyword>
<keyword evidence="4" id="KW-0732">Signal</keyword>
<gene>
    <name evidence="6" type="ORF">LY90DRAFT_263596</name>
</gene>
<evidence type="ECO:0000313" key="6">
    <source>
        <dbReference type="EMBL" id="ORY55772.1"/>
    </source>
</evidence>
<dbReference type="AlphaFoldDB" id="A0A1Y2D928"/>
<dbReference type="GO" id="GO:0008061">
    <property type="term" value="F:chitin binding"/>
    <property type="evidence" value="ECO:0007669"/>
    <property type="project" value="UniProtKB-UniRule"/>
</dbReference>
<dbReference type="EMBL" id="MCOG01000076">
    <property type="protein sequence ID" value="ORY55772.1"/>
    <property type="molecule type" value="Genomic_DNA"/>
</dbReference>
<proteinExistence type="predicted"/>
<sequence length="439" mass="50148">MTFYNFKNITTLLTFIICLSLFCQTVYSESILNKKCNYYCNITGKKYKGNTIYKNIEDYTLNDHVKRLGAEYKYYALCCDGRLTSRDHVDVVTNEFKILKDVNINMKGSYEYMDYKKTCSTYCAINIDNRTAYIKESEDLSLLKFAKKYGNEYDLFTYCCDGKLDSDRMTLTSTLEEFSLNASYFTLKQKESTNDFLNSSCDYYCNIKNNKIISISENTNKQKISEYAKSMKERSDYDSFTKCCDGKMKDRKKASVVSKNGSVTNNKSLKSTYNFSYMDLTRKCNYYCGFNEDNKTISFINTSDNLINAAKAYKKSFKYFTYCCERESSIKDRGSIVVVSSNGEEIGLDSNLYTIKSVVISKNSSSVGSSKKTEEKKTTNKKTATSSSTQTNNNGSNEWKCGNEHGRCPEGYCCSKFNYCGKTADHCSSGCQPQYGICE</sequence>
<keyword evidence="2" id="KW-1015">Disulfide bond</keyword>
<dbReference type="OrthoDB" id="10402492at2759"/>
<evidence type="ECO:0000256" key="1">
    <source>
        <dbReference type="ARBA" id="ARBA00022669"/>
    </source>
</evidence>
<name>A0A1Y2D928_9FUNG</name>
<feature type="compositionally biased region" description="Low complexity" evidence="3">
    <location>
        <begin position="381"/>
        <end position="396"/>
    </location>
</feature>
<dbReference type="CDD" id="cd00035">
    <property type="entry name" value="ChtBD1"/>
    <property type="match status" value="1"/>
</dbReference>
<dbReference type="Proteomes" id="UP000193920">
    <property type="component" value="Unassembled WGS sequence"/>
</dbReference>
<evidence type="ECO:0000256" key="4">
    <source>
        <dbReference type="SAM" id="SignalP"/>
    </source>
</evidence>
<dbReference type="SMART" id="SM00270">
    <property type="entry name" value="ChtBD1"/>
    <property type="match status" value="1"/>
</dbReference>
<evidence type="ECO:0000256" key="2">
    <source>
        <dbReference type="PROSITE-ProRule" id="PRU00261"/>
    </source>
</evidence>
<protein>
    <recommendedName>
        <fullName evidence="5">Chitin-binding type-1 domain-containing protein</fullName>
    </recommendedName>
</protein>
<comment type="caution">
    <text evidence="2">Lacks conserved residue(s) required for the propagation of feature annotation.</text>
</comment>
<organism evidence="6 7">
    <name type="scientific">Neocallimastix californiae</name>
    <dbReference type="NCBI Taxonomy" id="1754190"/>
    <lineage>
        <taxon>Eukaryota</taxon>
        <taxon>Fungi</taxon>
        <taxon>Fungi incertae sedis</taxon>
        <taxon>Chytridiomycota</taxon>
        <taxon>Chytridiomycota incertae sedis</taxon>
        <taxon>Neocallimastigomycetes</taxon>
        <taxon>Neocallimastigales</taxon>
        <taxon>Neocallimastigaceae</taxon>
        <taxon>Neocallimastix</taxon>
    </lineage>
</organism>
<dbReference type="SUPFAM" id="SSF57016">
    <property type="entry name" value="Plant lectins/antimicrobial peptides"/>
    <property type="match status" value="1"/>
</dbReference>
<dbReference type="InterPro" id="IPR001002">
    <property type="entry name" value="Chitin-bd_1"/>
</dbReference>
<evidence type="ECO:0000313" key="7">
    <source>
        <dbReference type="Proteomes" id="UP000193920"/>
    </source>
</evidence>
<keyword evidence="7" id="KW-1185">Reference proteome</keyword>
<dbReference type="Gene3D" id="3.30.60.10">
    <property type="entry name" value="Endochitinase-like"/>
    <property type="match status" value="1"/>
</dbReference>
<feature type="chain" id="PRO_5011000582" description="Chitin-binding type-1 domain-containing protein" evidence="4">
    <location>
        <begin position="29"/>
        <end position="439"/>
    </location>
</feature>
<dbReference type="InterPro" id="IPR036861">
    <property type="entry name" value="Endochitinase-like_sf"/>
</dbReference>
<feature type="disulfide bond" evidence="2">
    <location>
        <begin position="413"/>
        <end position="427"/>
    </location>
</feature>
<feature type="region of interest" description="Disordered" evidence="3">
    <location>
        <begin position="365"/>
        <end position="396"/>
    </location>
</feature>
<feature type="disulfide bond" evidence="2">
    <location>
        <begin position="408"/>
        <end position="420"/>
    </location>
</feature>
<reference evidence="6 7" key="1">
    <citation type="submission" date="2016-08" db="EMBL/GenBank/DDBJ databases">
        <title>A Parts List for Fungal Cellulosomes Revealed by Comparative Genomics.</title>
        <authorList>
            <consortium name="DOE Joint Genome Institute"/>
            <person name="Haitjema C.H."/>
            <person name="Gilmore S.P."/>
            <person name="Henske J.K."/>
            <person name="Solomon K.V."/>
            <person name="De Groot R."/>
            <person name="Kuo A."/>
            <person name="Mondo S.J."/>
            <person name="Salamov A.A."/>
            <person name="Labutti K."/>
            <person name="Zhao Z."/>
            <person name="Chiniquy J."/>
            <person name="Barry K."/>
            <person name="Brewer H.M."/>
            <person name="Purvine S.O."/>
            <person name="Wright A.T."/>
            <person name="Boxma B."/>
            <person name="Van Alen T."/>
            <person name="Hackstein J.H."/>
            <person name="Baker S.E."/>
            <person name="Grigoriev I.V."/>
            <person name="O'Malley M.A."/>
        </authorList>
    </citation>
    <scope>NUCLEOTIDE SEQUENCE [LARGE SCALE GENOMIC DNA]</scope>
    <source>
        <strain evidence="6 7">G1</strain>
    </source>
</reference>
<comment type="caution">
    <text evidence="6">The sequence shown here is derived from an EMBL/GenBank/DDBJ whole genome shotgun (WGS) entry which is preliminary data.</text>
</comment>
<accession>A0A1Y2D928</accession>
<evidence type="ECO:0000259" key="5">
    <source>
        <dbReference type="PROSITE" id="PS50941"/>
    </source>
</evidence>
<dbReference type="PROSITE" id="PS50941">
    <property type="entry name" value="CHIT_BIND_I_2"/>
    <property type="match status" value="1"/>
</dbReference>